<reference evidence="2 3" key="1">
    <citation type="submission" date="2014-04" db="EMBL/GenBank/DDBJ databases">
        <authorList>
            <consortium name="DOE Joint Genome Institute"/>
            <person name="Kuo A."/>
            <person name="Girlanda M."/>
            <person name="Perotto S."/>
            <person name="Kohler A."/>
            <person name="Nagy L.G."/>
            <person name="Floudas D."/>
            <person name="Copeland A."/>
            <person name="Barry K.W."/>
            <person name="Cichocki N."/>
            <person name="Veneault-Fourrey C."/>
            <person name="LaButti K."/>
            <person name="Lindquist E.A."/>
            <person name="Lipzen A."/>
            <person name="Lundell T."/>
            <person name="Morin E."/>
            <person name="Murat C."/>
            <person name="Sun H."/>
            <person name="Tunlid A."/>
            <person name="Henrissat B."/>
            <person name="Grigoriev I.V."/>
            <person name="Hibbett D.S."/>
            <person name="Martin F."/>
            <person name="Nordberg H.P."/>
            <person name="Cantor M.N."/>
            <person name="Hua S.X."/>
        </authorList>
    </citation>
    <scope>NUCLEOTIDE SEQUENCE [LARGE SCALE GENOMIC DNA]</scope>
    <source>
        <strain evidence="2 3">MUT 4182</strain>
    </source>
</reference>
<name>A0A0C3QQD9_9AGAM</name>
<dbReference type="HOGENOM" id="CLU_1612022_0_0_1"/>
<evidence type="ECO:0000313" key="3">
    <source>
        <dbReference type="Proteomes" id="UP000054248"/>
    </source>
</evidence>
<dbReference type="AlphaFoldDB" id="A0A0C3QQD9"/>
<feature type="region of interest" description="Disordered" evidence="1">
    <location>
        <begin position="102"/>
        <end position="132"/>
    </location>
</feature>
<dbReference type="Proteomes" id="UP000054248">
    <property type="component" value="Unassembled WGS sequence"/>
</dbReference>
<keyword evidence="3" id="KW-1185">Reference proteome</keyword>
<organism evidence="2 3">
    <name type="scientific">Tulasnella calospora MUT 4182</name>
    <dbReference type="NCBI Taxonomy" id="1051891"/>
    <lineage>
        <taxon>Eukaryota</taxon>
        <taxon>Fungi</taxon>
        <taxon>Dikarya</taxon>
        <taxon>Basidiomycota</taxon>
        <taxon>Agaricomycotina</taxon>
        <taxon>Agaricomycetes</taxon>
        <taxon>Cantharellales</taxon>
        <taxon>Tulasnellaceae</taxon>
        <taxon>Tulasnella</taxon>
    </lineage>
</organism>
<feature type="compositionally biased region" description="Low complexity" evidence="1">
    <location>
        <begin position="111"/>
        <end position="120"/>
    </location>
</feature>
<evidence type="ECO:0000256" key="1">
    <source>
        <dbReference type="SAM" id="MobiDB-lite"/>
    </source>
</evidence>
<accession>A0A0C3QQD9</accession>
<sequence>MQESGKRGGGKGKALYRSSRLLRDLEGPAIDYKQWFAVTRTPRLSLGLIAEFPGISPRDDNMAKAERSSPIPELIVPGYLDSDDIDYIVHLNYCRGTRSFTGPRPTLSKVPSARGGNSSGSPPPSRDNQSRNLPIQCTFQRGRQRLILCLDPPLCVESASRCFGQ</sequence>
<dbReference type="EMBL" id="KN822969">
    <property type="protein sequence ID" value="KIO30711.1"/>
    <property type="molecule type" value="Genomic_DNA"/>
</dbReference>
<evidence type="ECO:0000313" key="2">
    <source>
        <dbReference type="EMBL" id="KIO30711.1"/>
    </source>
</evidence>
<gene>
    <name evidence="2" type="ORF">M407DRAFT_20240</name>
</gene>
<proteinExistence type="predicted"/>
<protein>
    <submittedName>
        <fullName evidence="2">Uncharacterized protein</fullName>
    </submittedName>
</protein>
<reference evidence="3" key="2">
    <citation type="submission" date="2015-01" db="EMBL/GenBank/DDBJ databases">
        <title>Evolutionary Origins and Diversification of the Mycorrhizal Mutualists.</title>
        <authorList>
            <consortium name="DOE Joint Genome Institute"/>
            <consortium name="Mycorrhizal Genomics Consortium"/>
            <person name="Kohler A."/>
            <person name="Kuo A."/>
            <person name="Nagy L.G."/>
            <person name="Floudas D."/>
            <person name="Copeland A."/>
            <person name="Barry K.W."/>
            <person name="Cichocki N."/>
            <person name="Veneault-Fourrey C."/>
            <person name="LaButti K."/>
            <person name="Lindquist E.A."/>
            <person name="Lipzen A."/>
            <person name="Lundell T."/>
            <person name="Morin E."/>
            <person name="Murat C."/>
            <person name="Riley R."/>
            <person name="Ohm R."/>
            <person name="Sun H."/>
            <person name="Tunlid A."/>
            <person name="Henrissat B."/>
            <person name="Grigoriev I.V."/>
            <person name="Hibbett D.S."/>
            <person name="Martin F."/>
        </authorList>
    </citation>
    <scope>NUCLEOTIDE SEQUENCE [LARGE SCALE GENOMIC DNA]</scope>
    <source>
        <strain evidence="3">MUT 4182</strain>
    </source>
</reference>